<dbReference type="Pfam" id="PF14246">
    <property type="entry name" value="TetR_C_7"/>
    <property type="match status" value="1"/>
</dbReference>
<dbReference type="Pfam" id="PF00440">
    <property type="entry name" value="TetR_N"/>
    <property type="match status" value="1"/>
</dbReference>
<protein>
    <submittedName>
        <fullName evidence="7">TetR/AcrR family transcriptional regulator</fullName>
    </submittedName>
</protein>
<gene>
    <name evidence="7" type="ORF">ACFOW7_08065</name>
</gene>
<dbReference type="InterPro" id="IPR001647">
    <property type="entry name" value="HTH_TetR"/>
</dbReference>
<dbReference type="PANTHER" id="PTHR30055">
    <property type="entry name" value="HTH-TYPE TRANSCRIPTIONAL REGULATOR RUTR"/>
    <property type="match status" value="1"/>
</dbReference>
<keyword evidence="1" id="KW-0678">Repressor</keyword>
<evidence type="ECO:0000256" key="5">
    <source>
        <dbReference type="PROSITE-ProRule" id="PRU00335"/>
    </source>
</evidence>
<dbReference type="PANTHER" id="PTHR30055:SF224">
    <property type="entry name" value="TRANSCRIPTIONAL REGULATOR TETR FAMILY"/>
    <property type="match status" value="1"/>
</dbReference>
<dbReference type="InterPro" id="IPR050109">
    <property type="entry name" value="HTH-type_TetR-like_transc_reg"/>
</dbReference>
<dbReference type="PRINTS" id="PR00455">
    <property type="entry name" value="HTHTETR"/>
</dbReference>
<keyword evidence="2" id="KW-0805">Transcription regulation</keyword>
<evidence type="ECO:0000256" key="3">
    <source>
        <dbReference type="ARBA" id="ARBA00023125"/>
    </source>
</evidence>
<dbReference type="InterPro" id="IPR009057">
    <property type="entry name" value="Homeodomain-like_sf"/>
</dbReference>
<dbReference type="SUPFAM" id="SSF46689">
    <property type="entry name" value="Homeodomain-like"/>
    <property type="match status" value="1"/>
</dbReference>
<dbReference type="PROSITE" id="PS01081">
    <property type="entry name" value="HTH_TETR_1"/>
    <property type="match status" value="1"/>
</dbReference>
<reference evidence="8" key="1">
    <citation type="journal article" date="2019" name="Int. J. Syst. Evol. Microbiol.">
        <title>The Global Catalogue of Microorganisms (GCM) 10K type strain sequencing project: providing services to taxonomists for standard genome sequencing and annotation.</title>
        <authorList>
            <consortium name="The Broad Institute Genomics Platform"/>
            <consortium name="The Broad Institute Genome Sequencing Center for Infectious Disease"/>
            <person name="Wu L."/>
            <person name="Ma J."/>
        </authorList>
    </citation>
    <scope>NUCLEOTIDE SEQUENCE [LARGE SCALE GENOMIC DNA]</scope>
    <source>
        <strain evidence="8">LMG 29894</strain>
    </source>
</reference>
<name>A0ABV8MR03_9NEIS</name>
<dbReference type="InterPro" id="IPR023772">
    <property type="entry name" value="DNA-bd_HTH_TetR-type_CS"/>
</dbReference>
<keyword evidence="3 5" id="KW-0238">DNA-binding</keyword>
<sequence>MSSSIRLTDQKHEAILHAAIAEFRENGFQGTSMDKVALRAGVSKRTVYNHFPSKDELFAEIMAQLWRLSLARIDLSYQPDRPLAEQLRELLWQKMRLLHDEHFLGLVRVAIAEMMHSPERAREMVTRLDEKEEAVGRWVRDAAADGRLKPLDPVFAAQQLQGLLKSFAFWPQLALGQPPLDQAAQTRVIDGCVEMFLSCYGCDKTAGEPD</sequence>
<dbReference type="RefSeq" id="WP_378162933.1">
    <property type="nucleotide sequence ID" value="NZ_JBHSBU010000001.1"/>
</dbReference>
<accession>A0ABV8MR03</accession>
<dbReference type="InterPro" id="IPR039536">
    <property type="entry name" value="TetR_C_Proteobacteria"/>
</dbReference>
<evidence type="ECO:0000259" key="6">
    <source>
        <dbReference type="PROSITE" id="PS50977"/>
    </source>
</evidence>
<keyword evidence="4" id="KW-0804">Transcription</keyword>
<dbReference type="Proteomes" id="UP001595791">
    <property type="component" value="Unassembled WGS sequence"/>
</dbReference>
<evidence type="ECO:0000313" key="7">
    <source>
        <dbReference type="EMBL" id="MFC4159310.1"/>
    </source>
</evidence>
<organism evidence="7 8">
    <name type="scientific">Chitinimonas lacunae</name>
    <dbReference type="NCBI Taxonomy" id="1963018"/>
    <lineage>
        <taxon>Bacteria</taxon>
        <taxon>Pseudomonadati</taxon>
        <taxon>Pseudomonadota</taxon>
        <taxon>Betaproteobacteria</taxon>
        <taxon>Neisseriales</taxon>
        <taxon>Chitinibacteraceae</taxon>
        <taxon>Chitinimonas</taxon>
    </lineage>
</organism>
<evidence type="ECO:0000256" key="4">
    <source>
        <dbReference type="ARBA" id="ARBA00023163"/>
    </source>
</evidence>
<feature type="DNA-binding region" description="H-T-H motif" evidence="5">
    <location>
        <begin position="32"/>
        <end position="51"/>
    </location>
</feature>
<dbReference type="PROSITE" id="PS50977">
    <property type="entry name" value="HTH_TETR_2"/>
    <property type="match status" value="1"/>
</dbReference>
<evidence type="ECO:0000313" key="8">
    <source>
        <dbReference type="Proteomes" id="UP001595791"/>
    </source>
</evidence>
<dbReference type="SUPFAM" id="SSF48498">
    <property type="entry name" value="Tetracyclin repressor-like, C-terminal domain"/>
    <property type="match status" value="1"/>
</dbReference>
<feature type="domain" description="HTH tetR-type" evidence="6">
    <location>
        <begin position="9"/>
        <end position="69"/>
    </location>
</feature>
<dbReference type="InterPro" id="IPR036271">
    <property type="entry name" value="Tet_transcr_reg_TetR-rel_C_sf"/>
</dbReference>
<keyword evidence="8" id="KW-1185">Reference proteome</keyword>
<dbReference type="EMBL" id="JBHSBU010000001">
    <property type="protein sequence ID" value="MFC4159310.1"/>
    <property type="molecule type" value="Genomic_DNA"/>
</dbReference>
<evidence type="ECO:0000256" key="1">
    <source>
        <dbReference type="ARBA" id="ARBA00022491"/>
    </source>
</evidence>
<dbReference type="Gene3D" id="1.10.357.10">
    <property type="entry name" value="Tetracycline Repressor, domain 2"/>
    <property type="match status" value="1"/>
</dbReference>
<comment type="caution">
    <text evidence="7">The sequence shown here is derived from an EMBL/GenBank/DDBJ whole genome shotgun (WGS) entry which is preliminary data.</text>
</comment>
<dbReference type="Gene3D" id="1.10.10.60">
    <property type="entry name" value="Homeodomain-like"/>
    <property type="match status" value="1"/>
</dbReference>
<evidence type="ECO:0000256" key="2">
    <source>
        <dbReference type="ARBA" id="ARBA00023015"/>
    </source>
</evidence>
<proteinExistence type="predicted"/>